<dbReference type="EMBL" id="GBRH01254073">
    <property type="protein sequence ID" value="JAD43822.1"/>
    <property type="molecule type" value="Transcribed_RNA"/>
</dbReference>
<organism evidence="1">
    <name type="scientific">Arundo donax</name>
    <name type="common">Giant reed</name>
    <name type="synonym">Donax arundinaceus</name>
    <dbReference type="NCBI Taxonomy" id="35708"/>
    <lineage>
        <taxon>Eukaryota</taxon>
        <taxon>Viridiplantae</taxon>
        <taxon>Streptophyta</taxon>
        <taxon>Embryophyta</taxon>
        <taxon>Tracheophyta</taxon>
        <taxon>Spermatophyta</taxon>
        <taxon>Magnoliopsida</taxon>
        <taxon>Liliopsida</taxon>
        <taxon>Poales</taxon>
        <taxon>Poaceae</taxon>
        <taxon>PACMAD clade</taxon>
        <taxon>Arundinoideae</taxon>
        <taxon>Arundineae</taxon>
        <taxon>Arundo</taxon>
    </lineage>
</organism>
<protein>
    <submittedName>
        <fullName evidence="1">Uncharacterized protein</fullName>
    </submittedName>
</protein>
<evidence type="ECO:0000313" key="1">
    <source>
        <dbReference type="EMBL" id="JAD43822.1"/>
    </source>
</evidence>
<sequence>MGQLHTKHQQPLASISSCAINQHDQDRDGECWFFHSHIIQITNNLDDSNAN</sequence>
<accession>A0A0A9A9U0</accession>
<dbReference type="PROSITE" id="PS51257">
    <property type="entry name" value="PROKAR_LIPOPROTEIN"/>
    <property type="match status" value="1"/>
</dbReference>
<dbReference type="AlphaFoldDB" id="A0A0A9A9U0"/>
<name>A0A0A9A9U0_ARUDO</name>
<reference evidence="1" key="1">
    <citation type="submission" date="2014-09" db="EMBL/GenBank/DDBJ databases">
        <authorList>
            <person name="Magalhaes I.L.F."/>
            <person name="Oliveira U."/>
            <person name="Santos F.R."/>
            <person name="Vidigal T.H.D.A."/>
            <person name="Brescovit A.D."/>
            <person name="Santos A.J."/>
        </authorList>
    </citation>
    <scope>NUCLEOTIDE SEQUENCE</scope>
    <source>
        <tissue evidence="1">Shoot tissue taken approximately 20 cm above the soil surface</tissue>
    </source>
</reference>
<reference evidence="1" key="2">
    <citation type="journal article" date="2015" name="Data Brief">
        <title>Shoot transcriptome of the giant reed, Arundo donax.</title>
        <authorList>
            <person name="Barrero R.A."/>
            <person name="Guerrero F.D."/>
            <person name="Moolhuijzen P."/>
            <person name="Goolsby J.A."/>
            <person name="Tidwell J."/>
            <person name="Bellgard S.E."/>
            <person name="Bellgard M.I."/>
        </authorList>
    </citation>
    <scope>NUCLEOTIDE SEQUENCE</scope>
    <source>
        <tissue evidence="1">Shoot tissue taken approximately 20 cm above the soil surface</tissue>
    </source>
</reference>
<proteinExistence type="predicted"/>